<reference evidence="2" key="3">
    <citation type="submission" date="2015-04" db="EMBL/GenBank/DDBJ databases">
        <authorList>
            <consortium name="FlyBase"/>
        </authorList>
    </citation>
    <scope>NUCLEOTIDE SEQUENCE</scope>
    <source>
        <strain evidence="2">W501</strain>
    </source>
</reference>
<feature type="transmembrane region" description="Helical" evidence="1">
    <location>
        <begin position="145"/>
        <end position="170"/>
    </location>
</feature>
<feature type="transmembrane region" description="Helical" evidence="1">
    <location>
        <begin position="75"/>
        <end position="97"/>
    </location>
</feature>
<name>A0A0J9TJA4_DROSI</name>
<keyword evidence="1" id="KW-1133">Transmembrane helix</keyword>
<dbReference type="EMBL" id="CM002910">
    <property type="protein sequence ID" value="KMY89200.1"/>
    <property type="molecule type" value="Genomic_DNA"/>
</dbReference>
<organism evidence="2">
    <name type="scientific">Drosophila simulans</name>
    <name type="common">Fruit fly</name>
    <dbReference type="NCBI Taxonomy" id="7240"/>
    <lineage>
        <taxon>Eukaryota</taxon>
        <taxon>Metazoa</taxon>
        <taxon>Ecdysozoa</taxon>
        <taxon>Arthropoda</taxon>
        <taxon>Hexapoda</taxon>
        <taxon>Insecta</taxon>
        <taxon>Pterygota</taxon>
        <taxon>Neoptera</taxon>
        <taxon>Endopterygota</taxon>
        <taxon>Diptera</taxon>
        <taxon>Brachycera</taxon>
        <taxon>Muscomorpha</taxon>
        <taxon>Ephydroidea</taxon>
        <taxon>Drosophilidae</taxon>
        <taxon>Drosophila</taxon>
        <taxon>Sophophora</taxon>
    </lineage>
</organism>
<dbReference type="Pfam" id="PF21534">
    <property type="entry name" value="Rost"/>
    <property type="match status" value="1"/>
</dbReference>
<dbReference type="GO" id="GO:0016020">
    <property type="term" value="C:membrane"/>
    <property type="evidence" value="ECO:0007669"/>
    <property type="project" value="TreeGrafter"/>
</dbReference>
<dbReference type="PANTHER" id="PTHR12242">
    <property type="entry name" value="OS02G0130600 PROTEIN-RELATED"/>
    <property type="match status" value="1"/>
</dbReference>
<protein>
    <submittedName>
        <fullName evidence="2">Uncharacterized protein, isoform C</fullName>
    </submittedName>
</protein>
<feature type="transmembrane region" description="Helical" evidence="1">
    <location>
        <begin position="112"/>
        <end position="133"/>
    </location>
</feature>
<dbReference type="OrthoDB" id="419711at2759"/>
<evidence type="ECO:0000313" key="2">
    <source>
        <dbReference type="EMBL" id="KMY89200.1"/>
    </source>
</evidence>
<proteinExistence type="predicted"/>
<keyword evidence="1" id="KW-0812">Transmembrane</keyword>
<gene>
    <name evidence="2" type="primary">Dsim\GD23581</name>
    <name evidence="2" type="ORF">Dsimw501_GD23581</name>
</gene>
<accession>A0A0J9TJA4</accession>
<dbReference type="Proteomes" id="UP000035880">
    <property type="component" value="Chromosome 2L"/>
</dbReference>
<dbReference type="AlphaFoldDB" id="A0A0J9TJA4"/>
<dbReference type="InterPro" id="IPR049352">
    <property type="entry name" value="Rost"/>
</dbReference>
<sequence length="178" mass="20634">MWLLSQWNTCSFISLHFTTNVITSSSRVHRIMVDANTESCCQPLKEEFQRSKFSLHHEDPGVFCRSQWQNGERNLIWVLYRWALAAFFAAGVIGSMMQDFNGGRWFIFLTDWGFTLCLFTCTYGAVIATIYYFNQSYFASGHCALKIYWISHYTTSVLSMLITTVFWAALSSNRFNLS</sequence>
<keyword evidence="1" id="KW-0472">Membrane</keyword>
<dbReference type="PANTHER" id="PTHR12242:SF46">
    <property type="entry name" value="IP08657P-RELATED"/>
    <property type="match status" value="1"/>
</dbReference>
<reference evidence="2" key="2">
    <citation type="submission" date="2014-06" db="EMBL/GenBank/DDBJ databases">
        <authorList>
            <person name="Hu T."/>
            <person name="Eisen M.B."/>
            <person name="Thornton K.R."/>
            <person name="Andolfatto P."/>
        </authorList>
    </citation>
    <scope>NUCLEOTIDE SEQUENCE</scope>
    <source>
        <strain evidence="2">W501</strain>
    </source>
</reference>
<evidence type="ECO:0000256" key="1">
    <source>
        <dbReference type="SAM" id="Phobius"/>
    </source>
</evidence>
<reference evidence="2" key="1">
    <citation type="journal article" date="2013" name="Genome Res.">
        <title>A second-generation assembly of the Drosophila simulans genome provides new insights into patterns of lineage-specific divergence.</title>
        <authorList>
            <person name="Hu T.T."/>
            <person name="Eisen M.B."/>
            <person name="Thornton K.R."/>
            <person name="Andolfatto P."/>
        </authorList>
    </citation>
    <scope>NUCLEOTIDE SEQUENCE [LARGE SCALE GENOMIC DNA]</scope>
    <source>
        <strain evidence="2">W501</strain>
    </source>
</reference>
<dbReference type="Bgee" id="FBgn0194959">
    <property type="expression patterns" value="Expressed in embryo and 3 other cell types or tissues"/>
</dbReference>